<name>A0A1H7RJK4_9NOCA</name>
<dbReference type="AlphaFoldDB" id="A0A1H7RJK4"/>
<accession>A0A1H7RJK4</accession>
<evidence type="ECO:0000313" key="2">
    <source>
        <dbReference type="EMBL" id="SEL60289.1"/>
    </source>
</evidence>
<keyword evidence="3" id="KW-1185">Reference proteome</keyword>
<feature type="region of interest" description="Disordered" evidence="1">
    <location>
        <begin position="238"/>
        <end position="268"/>
    </location>
</feature>
<gene>
    <name evidence="2" type="ORF">SAMN05444583_111123</name>
</gene>
<evidence type="ECO:0000256" key="1">
    <source>
        <dbReference type="SAM" id="MobiDB-lite"/>
    </source>
</evidence>
<organism evidence="2 3">
    <name type="scientific">Rhodococcus maanshanensis</name>
    <dbReference type="NCBI Taxonomy" id="183556"/>
    <lineage>
        <taxon>Bacteria</taxon>
        <taxon>Bacillati</taxon>
        <taxon>Actinomycetota</taxon>
        <taxon>Actinomycetes</taxon>
        <taxon>Mycobacteriales</taxon>
        <taxon>Nocardiaceae</taxon>
        <taxon>Rhodococcus</taxon>
    </lineage>
</organism>
<protein>
    <submittedName>
        <fullName evidence="2">Uncharacterized protein</fullName>
    </submittedName>
</protein>
<proteinExistence type="predicted"/>
<dbReference type="EMBL" id="FOAW01000011">
    <property type="protein sequence ID" value="SEL60289.1"/>
    <property type="molecule type" value="Genomic_DNA"/>
</dbReference>
<dbReference type="RefSeq" id="WP_072752503.1">
    <property type="nucleotide sequence ID" value="NZ_FOAW01000011.1"/>
</dbReference>
<reference evidence="3" key="1">
    <citation type="submission" date="2016-10" db="EMBL/GenBank/DDBJ databases">
        <authorList>
            <person name="Varghese N."/>
            <person name="Submissions S."/>
        </authorList>
    </citation>
    <scope>NUCLEOTIDE SEQUENCE [LARGE SCALE GENOMIC DNA]</scope>
    <source>
        <strain evidence="3">DSM 44675</strain>
    </source>
</reference>
<sequence length="268" mass="29894">MQDHHSFRVGVSAEAVRLARERAEIADASYRNVIAEAIAVMRAEGLSDRRIAAELDVSKSSIRAMAIGPDVDDESAAGQIEALRFGVWVDVAGMSGQHFIIEDDQLVSHERMALHGIDAELLRSADPADTAAREYLHVTTGQRILVYSQERWKGRPDEAAEEGWDKRGRYRIERCPGLEEGRCADSHTPLLLGEIGLREGDDLFGNGWPGRRPTAHQVWKLLTAAIEETFEIFDPSYPELERRRRPGTTPRYQARPGNGVSVTDSHRS</sequence>
<dbReference type="OrthoDB" id="4578578at2"/>
<evidence type="ECO:0000313" key="3">
    <source>
        <dbReference type="Proteomes" id="UP000198677"/>
    </source>
</evidence>
<dbReference type="Proteomes" id="UP000198677">
    <property type="component" value="Unassembled WGS sequence"/>
</dbReference>